<dbReference type="Proteomes" id="UP001605036">
    <property type="component" value="Unassembled WGS sequence"/>
</dbReference>
<gene>
    <name evidence="1" type="ORF">R1flu_024458</name>
</gene>
<comment type="caution">
    <text evidence="1">The sequence shown here is derived from an EMBL/GenBank/DDBJ whole genome shotgun (WGS) entry which is preliminary data.</text>
</comment>
<evidence type="ECO:0000313" key="1">
    <source>
        <dbReference type="EMBL" id="KAL2612766.1"/>
    </source>
</evidence>
<proteinExistence type="predicted"/>
<dbReference type="AlphaFoldDB" id="A0ABD1XXX0"/>
<protein>
    <submittedName>
        <fullName evidence="1">Uncharacterized protein</fullName>
    </submittedName>
</protein>
<dbReference type="EMBL" id="JBHFFA010000007">
    <property type="protein sequence ID" value="KAL2612766.1"/>
    <property type="molecule type" value="Genomic_DNA"/>
</dbReference>
<reference evidence="1 2" key="1">
    <citation type="submission" date="2024-09" db="EMBL/GenBank/DDBJ databases">
        <title>Chromosome-scale assembly of Riccia fluitans.</title>
        <authorList>
            <person name="Paukszto L."/>
            <person name="Sawicki J."/>
            <person name="Karawczyk K."/>
            <person name="Piernik-Szablinska J."/>
            <person name="Szczecinska M."/>
            <person name="Mazdziarz M."/>
        </authorList>
    </citation>
    <scope>NUCLEOTIDE SEQUENCE [LARGE SCALE GENOMIC DNA]</scope>
    <source>
        <strain evidence="1">Rf_01</strain>
        <tissue evidence="1">Aerial parts of the thallus</tissue>
    </source>
</reference>
<accession>A0ABD1XXX0</accession>
<sequence length="127" mass="14022">MIRLWVKSFQKFTPVSRATGVLKPLRTGCLGEKSNFLNLDGLNTSSSSVRRDKSSPQRCCCERARSAGLSTQAPIAPAVGPRIPLKGKRLSIVWLQWPSSSAFGRSWSMLLRASALGRRPFFLQSTL</sequence>
<organism evidence="1 2">
    <name type="scientific">Riccia fluitans</name>
    <dbReference type="NCBI Taxonomy" id="41844"/>
    <lineage>
        <taxon>Eukaryota</taxon>
        <taxon>Viridiplantae</taxon>
        <taxon>Streptophyta</taxon>
        <taxon>Embryophyta</taxon>
        <taxon>Marchantiophyta</taxon>
        <taxon>Marchantiopsida</taxon>
        <taxon>Marchantiidae</taxon>
        <taxon>Marchantiales</taxon>
        <taxon>Ricciaceae</taxon>
        <taxon>Riccia</taxon>
    </lineage>
</organism>
<name>A0ABD1XXX0_9MARC</name>
<evidence type="ECO:0000313" key="2">
    <source>
        <dbReference type="Proteomes" id="UP001605036"/>
    </source>
</evidence>
<keyword evidence="2" id="KW-1185">Reference proteome</keyword>